<proteinExistence type="predicted"/>
<keyword evidence="3" id="KW-1185">Reference proteome</keyword>
<name>A0AAD6V8P4_9AGAR</name>
<dbReference type="EMBL" id="JARJCW010000041">
    <property type="protein sequence ID" value="KAJ7205968.1"/>
    <property type="molecule type" value="Genomic_DNA"/>
</dbReference>
<dbReference type="Proteomes" id="UP001219525">
    <property type="component" value="Unassembled WGS sequence"/>
</dbReference>
<organism evidence="2 3">
    <name type="scientific">Mycena pura</name>
    <dbReference type="NCBI Taxonomy" id="153505"/>
    <lineage>
        <taxon>Eukaryota</taxon>
        <taxon>Fungi</taxon>
        <taxon>Dikarya</taxon>
        <taxon>Basidiomycota</taxon>
        <taxon>Agaricomycotina</taxon>
        <taxon>Agaricomycetes</taxon>
        <taxon>Agaricomycetidae</taxon>
        <taxon>Agaricales</taxon>
        <taxon>Marasmiineae</taxon>
        <taxon>Mycenaceae</taxon>
        <taxon>Mycena</taxon>
    </lineage>
</organism>
<accession>A0AAD6V8P4</accession>
<protein>
    <submittedName>
        <fullName evidence="2">Uncharacterized protein</fullName>
    </submittedName>
</protein>
<dbReference type="AlphaFoldDB" id="A0AAD6V8P4"/>
<comment type="caution">
    <text evidence="2">The sequence shown here is derived from an EMBL/GenBank/DDBJ whole genome shotgun (WGS) entry which is preliminary data.</text>
</comment>
<sequence length="111" mass="12191">MYDTVEKKAMGCCVAYGAQWGRVKFAGPMGAHSCPTANVQRLWTDFATLLRRPSDLQARTAEARPGRSVTELQESNPDKHTPSSSASHPWHRAFSLFVTTSVASQRPARGD</sequence>
<evidence type="ECO:0000313" key="3">
    <source>
        <dbReference type="Proteomes" id="UP001219525"/>
    </source>
</evidence>
<evidence type="ECO:0000313" key="2">
    <source>
        <dbReference type="EMBL" id="KAJ7205968.1"/>
    </source>
</evidence>
<gene>
    <name evidence="2" type="ORF">GGX14DRAFT_397249</name>
</gene>
<reference evidence="2" key="1">
    <citation type="submission" date="2023-03" db="EMBL/GenBank/DDBJ databases">
        <title>Massive genome expansion in bonnet fungi (Mycena s.s.) driven by repeated elements and novel gene families across ecological guilds.</title>
        <authorList>
            <consortium name="Lawrence Berkeley National Laboratory"/>
            <person name="Harder C.B."/>
            <person name="Miyauchi S."/>
            <person name="Viragh M."/>
            <person name="Kuo A."/>
            <person name="Thoen E."/>
            <person name="Andreopoulos B."/>
            <person name="Lu D."/>
            <person name="Skrede I."/>
            <person name="Drula E."/>
            <person name="Henrissat B."/>
            <person name="Morin E."/>
            <person name="Kohler A."/>
            <person name="Barry K."/>
            <person name="LaButti K."/>
            <person name="Morin E."/>
            <person name="Salamov A."/>
            <person name="Lipzen A."/>
            <person name="Mereny Z."/>
            <person name="Hegedus B."/>
            <person name="Baldrian P."/>
            <person name="Stursova M."/>
            <person name="Weitz H."/>
            <person name="Taylor A."/>
            <person name="Grigoriev I.V."/>
            <person name="Nagy L.G."/>
            <person name="Martin F."/>
            <person name="Kauserud H."/>
        </authorList>
    </citation>
    <scope>NUCLEOTIDE SEQUENCE</scope>
    <source>
        <strain evidence="2">9144</strain>
    </source>
</reference>
<feature type="region of interest" description="Disordered" evidence="1">
    <location>
        <begin position="57"/>
        <end position="88"/>
    </location>
</feature>
<evidence type="ECO:0000256" key="1">
    <source>
        <dbReference type="SAM" id="MobiDB-lite"/>
    </source>
</evidence>